<dbReference type="Gene3D" id="2.60.40.1640">
    <property type="entry name" value="Conserved domain protein"/>
    <property type="match status" value="1"/>
</dbReference>
<feature type="transmembrane region" description="Helical" evidence="1">
    <location>
        <begin position="49"/>
        <end position="71"/>
    </location>
</feature>
<feature type="domain" description="DUF5643" evidence="3">
    <location>
        <begin position="225"/>
        <end position="325"/>
    </location>
</feature>
<dbReference type="Pfam" id="PF18705">
    <property type="entry name" value="DUF5643"/>
    <property type="match status" value="1"/>
</dbReference>
<dbReference type="Pfam" id="PF13786">
    <property type="entry name" value="DUF4179"/>
    <property type="match status" value="1"/>
</dbReference>
<dbReference type="Gene3D" id="2.60.40.1630">
    <property type="entry name" value="bacillus anthracis domain"/>
    <property type="match status" value="1"/>
</dbReference>
<evidence type="ECO:0000259" key="2">
    <source>
        <dbReference type="Pfam" id="PF13786"/>
    </source>
</evidence>
<accession>A0ABW8TKC9</accession>
<comment type="caution">
    <text evidence="4">The sequence shown here is derived from an EMBL/GenBank/DDBJ whole genome shotgun (WGS) entry which is preliminary data.</text>
</comment>
<keyword evidence="1" id="KW-0812">Transmembrane</keyword>
<dbReference type="InterPro" id="IPR040680">
    <property type="entry name" value="DUF5643"/>
</dbReference>
<evidence type="ECO:0000256" key="1">
    <source>
        <dbReference type="SAM" id="Phobius"/>
    </source>
</evidence>
<dbReference type="InterPro" id="IPR025436">
    <property type="entry name" value="DUF4179"/>
</dbReference>
<protein>
    <submittedName>
        <fullName evidence="4">DUF4179 domain-containing protein</fullName>
    </submittedName>
</protein>
<dbReference type="RefSeq" id="WP_406789405.1">
    <property type="nucleotide sequence ID" value="NZ_JBJIAA010000020.1"/>
</dbReference>
<sequence length="450" mass="50261">MSEKDIFKAFNNINTDEHEFDNIDVNIDDMQKKRIKNNLRSKIKPQKFIKLKITAASAAAILVCLTGISYMNPSFASQIPGLNPIVQTLNYYGDQGEYAKCSEIINKTVSCNGKSFTINSVVCDENSLILGYTIKSDKEINPKDLPGFSPSFKINGIPMSSGWGGGLKDTATNTYIGTMQISVARKLYFPNKFKFDMSFKSLLGTQGNWDFKFIVSREALDKETRSFKPNLDVKLKDTTIKIKKISLTPVNTTILFDSNSADTADYNWLVFDDSRNELSFKSSNTSNGLFSKYESTYNYSRASKTAKELILIPYTSSDNTGKLSEKHKLAKSKDVIIPVNTKLPFEASQGNNGKITITGINTSDDKLTVHGIVTGNLPQYQVTGVYVNSTDKNADSKIKELNTTLKKISDNNYEFTREYGSVNNSIPCNITVKNFDYIDYSKKIEIPLAN</sequence>
<keyword evidence="5" id="KW-1185">Reference proteome</keyword>
<evidence type="ECO:0000259" key="3">
    <source>
        <dbReference type="Pfam" id="PF18705"/>
    </source>
</evidence>
<proteinExistence type="predicted"/>
<dbReference type="Proteomes" id="UP001623592">
    <property type="component" value="Unassembled WGS sequence"/>
</dbReference>
<keyword evidence="1" id="KW-1133">Transmembrane helix</keyword>
<gene>
    <name evidence="4" type="ORF">ACJDT4_20230</name>
</gene>
<dbReference type="EMBL" id="JBJIAA010000020">
    <property type="protein sequence ID" value="MFL0252748.1"/>
    <property type="molecule type" value="Genomic_DNA"/>
</dbReference>
<evidence type="ECO:0000313" key="5">
    <source>
        <dbReference type="Proteomes" id="UP001623592"/>
    </source>
</evidence>
<evidence type="ECO:0000313" key="4">
    <source>
        <dbReference type="EMBL" id="MFL0252748.1"/>
    </source>
</evidence>
<keyword evidence="1" id="KW-0472">Membrane</keyword>
<organism evidence="4 5">
    <name type="scientific">Clostridium neuense</name>
    <dbReference type="NCBI Taxonomy" id="1728934"/>
    <lineage>
        <taxon>Bacteria</taxon>
        <taxon>Bacillati</taxon>
        <taxon>Bacillota</taxon>
        <taxon>Clostridia</taxon>
        <taxon>Eubacteriales</taxon>
        <taxon>Clostridiaceae</taxon>
        <taxon>Clostridium</taxon>
    </lineage>
</organism>
<name>A0ABW8TKC9_9CLOT</name>
<feature type="domain" description="DUF4179" evidence="2">
    <location>
        <begin position="50"/>
        <end position="136"/>
    </location>
</feature>
<reference evidence="4 5" key="1">
    <citation type="submission" date="2024-11" db="EMBL/GenBank/DDBJ databases">
        <authorList>
            <person name="Heng Y.C."/>
            <person name="Lim A.C.H."/>
            <person name="Lee J.K.Y."/>
            <person name="Kittelmann S."/>
        </authorList>
    </citation>
    <scope>NUCLEOTIDE SEQUENCE [LARGE SCALE GENOMIC DNA]</scope>
    <source>
        <strain evidence="4 5">WILCCON 0114</strain>
    </source>
</reference>